<dbReference type="AlphaFoldDB" id="A0A1H8ISM1"/>
<dbReference type="Proteomes" id="UP000198553">
    <property type="component" value="Unassembled WGS sequence"/>
</dbReference>
<evidence type="ECO:0000313" key="2">
    <source>
        <dbReference type="Proteomes" id="UP000198553"/>
    </source>
</evidence>
<sequence>MKNIKVTTGKISTANGGNGFKVIEVNVMDPAQSIYAVCTPVKKQ</sequence>
<dbReference type="RefSeq" id="WP_280139994.1">
    <property type="nucleotide sequence ID" value="NZ_FOBW01000018.1"/>
</dbReference>
<accession>A0A1H8ISM1</accession>
<keyword evidence="2" id="KW-1185">Reference proteome</keyword>
<name>A0A1H8ISM1_9BACI</name>
<protein>
    <submittedName>
        <fullName evidence="1">Uncharacterized protein</fullName>
    </submittedName>
</protein>
<dbReference type="EMBL" id="FOBW01000018">
    <property type="protein sequence ID" value="SEN71870.1"/>
    <property type="molecule type" value="Genomic_DNA"/>
</dbReference>
<proteinExistence type="predicted"/>
<evidence type="ECO:0000313" key="1">
    <source>
        <dbReference type="EMBL" id="SEN71870.1"/>
    </source>
</evidence>
<gene>
    <name evidence="1" type="ORF">SAMN05192533_11854</name>
</gene>
<organism evidence="1 2">
    <name type="scientific">Mesobacillus persicus</name>
    <dbReference type="NCBI Taxonomy" id="930146"/>
    <lineage>
        <taxon>Bacteria</taxon>
        <taxon>Bacillati</taxon>
        <taxon>Bacillota</taxon>
        <taxon>Bacilli</taxon>
        <taxon>Bacillales</taxon>
        <taxon>Bacillaceae</taxon>
        <taxon>Mesobacillus</taxon>
    </lineage>
</organism>
<reference evidence="2" key="1">
    <citation type="submission" date="2016-10" db="EMBL/GenBank/DDBJ databases">
        <authorList>
            <person name="Varghese N."/>
            <person name="Submissions S."/>
        </authorList>
    </citation>
    <scope>NUCLEOTIDE SEQUENCE [LARGE SCALE GENOMIC DNA]</scope>
    <source>
        <strain evidence="2">B48,IBRC-M 10115,DSM 25386,CECT 8001</strain>
    </source>
</reference>